<dbReference type="EMBL" id="LJIJ01005724">
    <property type="protein sequence ID" value="ODM87260.1"/>
    <property type="molecule type" value="Genomic_DNA"/>
</dbReference>
<feature type="compositionally biased region" description="Polar residues" evidence="1">
    <location>
        <begin position="25"/>
        <end position="35"/>
    </location>
</feature>
<evidence type="ECO:0000313" key="3">
    <source>
        <dbReference type="Proteomes" id="UP000094527"/>
    </source>
</evidence>
<feature type="region of interest" description="Disordered" evidence="1">
    <location>
        <begin position="20"/>
        <end position="42"/>
    </location>
</feature>
<gene>
    <name evidence="2" type="ORF">Ocin01_19422</name>
</gene>
<organism evidence="2 3">
    <name type="scientific">Orchesella cincta</name>
    <name type="common">Springtail</name>
    <name type="synonym">Podura cincta</name>
    <dbReference type="NCBI Taxonomy" id="48709"/>
    <lineage>
        <taxon>Eukaryota</taxon>
        <taxon>Metazoa</taxon>
        <taxon>Ecdysozoa</taxon>
        <taxon>Arthropoda</taxon>
        <taxon>Hexapoda</taxon>
        <taxon>Collembola</taxon>
        <taxon>Entomobryomorpha</taxon>
        <taxon>Entomobryoidea</taxon>
        <taxon>Orchesellidae</taxon>
        <taxon>Orchesellinae</taxon>
        <taxon>Orchesella</taxon>
    </lineage>
</organism>
<name>A0A1D2M2R7_ORCCI</name>
<evidence type="ECO:0000256" key="1">
    <source>
        <dbReference type="SAM" id="MobiDB-lite"/>
    </source>
</evidence>
<protein>
    <submittedName>
        <fullName evidence="2">Uncharacterized protein</fullName>
    </submittedName>
</protein>
<evidence type="ECO:0000313" key="2">
    <source>
        <dbReference type="EMBL" id="ODM87260.1"/>
    </source>
</evidence>
<accession>A0A1D2M2R7</accession>
<dbReference type="Proteomes" id="UP000094527">
    <property type="component" value="Unassembled WGS sequence"/>
</dbReference>
<sequence>MPESDEMTSKNIYGEMKADLDDLDVSNQPTRSQVIRQLKAEK</sequence>
<reference evidence="2 3" key="1">
    <citation type="journal article" date="2016" name="Genome Biol. Evol.">
        <title>Gene Family Evolution Reflects Adaptation to Soil Environmental Stressors in the Genome of the Collembolan Orchesella cincta.</title>
        <authorList>
            <person name="Faddeeva-Vakhrusheva A."/>
            <person name="Derks M.F."/>
            <person name="Anvar S.Y."/>
            <person name="Agamennone V."/>
            <person name="Suring W."/>
            <person name="Smit S."/>
            <person name="van Straalen N.M."/>
            <person name="Roelofs D."/>
        </authorList>
    </citation>
    <scope>NUCLEOTIDE SEQUENCE [LARGE SCALE GENOMIC DNA]</scope>
    <source>
        <tissue evidence="2">Mixed pool</tissue>
    </source>
</reference>
<proteinExistence type="predicted"/>
<comment type="caution">
    <text evidence="2">The sequence shown here is derived from an EMBL/GenBank/DDBJ whole genome shotgun (WGS) entry which is preliminary data.</text>
</comment>
<dbReference type="AlphaFoldDB" id="A0A1D2M2R7"/>
<keyword evidence="3" id="KW-1185">Reference proteome</keyword>